<name>A3VBM1_9RHOB</name>
<accession>A3VBM1</accession>
<dbReference type="EMBL" id="AAMT01000002">
    <property type="protein sequence ID" value="EAQ14354.1"/>
    <property type="molecule type" value="Genomic_DNA"/>
</dbReference>
<keyword evidence="2" id="KW-0012">Acyltransferase</keyword>
<dbReference type="GO" id="GO:0016747">
    <property type="term" value="F:acyltransferase activity, transferring groups other than amino-acyl groups"/>
    <property type="evidence" value="ECO:0007669"/>
    <property type="project" value="InterPro"/>
</dbReference>
<dbReference type="Pfam" id="PF00583">
    <property type="entry name" value="Acetyltransf_1"/>
    <property type="match status" value="1"/>
</dbReference>
<dbReference type="SUPFAM" id="SSF55729">
    <property type="entry name" value="Acyl-CoA N-acyltransferases (Nat)"/>
    <property type="match status" value="1"/>
</dbReference>
<dbReference type="CDD" id="cd04301">
    <property type="entry name" value="NAT_SF"/>
    <property type="match status" value="1"/>
</dbReference>
<dbReference type="Gene3D" id="3.40.630.30">
    <property type="match status" value="1"/>
</dbReference>
<evidence type="ECO:0000313" key="4">
    <source>
        <dbReference type="EMBL" id="EAQ14354.1"/>
    </source>
</evidence>
<evidence type="ECO:0000259" key="3">
    <source>
        <dbReference type="PROSITE" id="PS51186"/>
    </source>
</evidence>
<dbReference type="PROSITE" id="PS51186">
    <property type="entry name" value="GNAT"/>
    <property type="match status" value="1"/>
</dbReference>
<dbReference type="InterPro" id="IPR050832">
    <property type="entry name" value="Bact_Acetyltransf"/>
</dbReference>
<dbReference type="Proteomes" id="UP000002931">
    <property type="component" value="Unassembled WGS sequence"/>
</dbReference>
<dbReference type="InterPro" id="IPR016181">
    <property type="entry name" value="Acyl_CoA_acyltransferase"/>
</dbReference>
<reference evidence="4 5" key="1">
    <citation type="journal article" date="2010" name="J. Bacteriol.">
        <title>Genome sequences of Pelagibaca bermudensis HTCC2601T and Maritimibacter alkaliphilus HTCC2654T, the type strains of two marine Roseobacter genera.</title>
        <authorList>
            <person name="Thrash J.C."/>
            <person name="Cho J.C."/>
            <person name="Ferriera S."/>
            <person name="Johnson J."/>
            <person name="Vergin K.L."/>
            <person name="Giovannoni S.J."/>
        </authorList>
    </citation>
    <scope>NUCLEOTIDE SEQUENCE [LARGE SCALE GENOMIC DNA]</scope>
    <source>
        <strain evidence="4 5">HTCC2654</strain>
    </source>
</reference>
<dbReference type="eggNOG" id="COG0456">
    <property type="taxonomic scope" value="Bacteria"/>
</dbReference>
<keyword evidence="5" id="KW-1185">Reference proteome</keyword>
<evidence type="ECO:0000256" key="2">
    <source>
        <dbReference type="ARBA" id="ARBA00023315"/>
    </source>
</evidence>
<dbReference type="AlphaFoldDB" id="A3VBM1"/>
<evidence type="ECO:0000256" key="1">
    <source>
        <dbReference type="ARBA" id="ARBA00022679"/>
    </source>
</evidence>
<proteinExistence type="predicted"/>
<dbReference type="PANTHER" id="PTHR43877">
    <property type="entry name" value="AMINOALKYLPHOSPHONATE N-ACETYLTRANSFERASE-RELATED-RELATED"/>
    <property type="match status" value="1"/>
</dbReference>
<comment type="caution">
    <text evidence="4">The sequence shown here is derived from an EMBL/GenBank/DDBJ whole genome shotgun (WGS) entry which is preliminary data.</text>
</comment>
<dbReference type="InterPro" id="IPR000182">
    <property type="entry name" value="GNAT_dom"/>
</dbReference>
<gene>
    <name evidence="4" type="ORF">RB2654_16831</name>
</gene>
<protein>
    <submittedName>
        <fullName evidence="4">Acetyltransferase, GNAT family protein</fullName>
    </submittedName>
</protein>
<dbReference type="HOGENOM" id="CLU_101363_0_0_5"/>
<keyword evidence="1 4" id="KW-0808">Transferase</keyword>
<organism evidence="4 5">
    <name type="scientific">Maritimibacter alkaliphilus HTCC2654</name>
    <dbReference type="NCBI Taxonomy" id="314271"/>
    <lineage>
        <taxon>Bacteria</taxon>
        <taxon>Pseudomonadati</taxon>
        <taxon>Pseudomonadota</taxon>
        <taxon>Alphaproteobacteria</taxon>
        <taxon>Rhodobacterales</taxon>
        <taxon>Roseobacteraceae</taxon>
        <taxon>Maritimibacter</taxon>
    </lineage>
</organism>
<feature type="domain" description="N-acetyltransferase" evidence="3">
    <location>
        <begin position="99"/>
        <end position="231"/>
    </location>
</feature>
<evidence type="ECO:0000313" key="5">
    <source>
        <dbReference type="Proteomes" id="UP000002931"/>
    </source>
</evidence>
<dbReference type="STRING" id="314271.RB2654_16831"/>
<sequence length="231" mass="24926">MATWPPASIHREGAWTIREGKGGGSRVSSATEDWPVTEADLPTAEAAMRALGQTPQFMVRDGEGALDNLLAAHGYEVKDPTNLWAADARRLAGDGAFKMGMCYAMWPPLNLIRDIWQDGGIGPERQAVMERAGDPKAGVLMRSGDYPGGAAFVAIRDNLALIHALHVLPDERRKGVARQIVKRCAVWALDHGADVIGLAVTQGNTAANPLYAALGMTLRGQYHYRIKSEEA</sequence>
<dbReference type="RefSeq" id="WP_008333722.1">
    <property type="nucleotide sequence ID" value="NZ_VNHV01000004.1"/>
</dbReference>